<organism evidence="2 3">
    <name type="scientific">Eilatimonas milleporae</name>
    <dbReference type="NCBI Taxonomy" id="911205"/>
    <lineage>
        <taxon>Bacteria</taxon>
        <taxon>Pseudomonadati</taxon>
        <taxon>Pseudomonadota</taxon>
        <taxon>Alphaproteobacteria</taxon>
        <taxon>Kordiimonadales</taxon>
        <taxon>Kordiimonadaceae</taxon>
        <taxon>Eilatimonas</taxon>
    </lineage>
</organism>
<evidence type="ECO:0000313" key="3">
    <source>
        <dbReference type="Proteomes" id="UP000271227"/>
    </source>
</evidence>
<reference evidence="2 3" key="1">
    <citation type="submission" date="2018-10" db="EMBL/GenBank/DDBJ databases">
        <title>Genomic Encyclopedia of Archaeal and Bacterial Type Strains, Phase II (KMG-II): from individual species to whole genera.</title>
        <authorList>
            <person name="Goeker M."/>
        </authorList>
    </citation>
    <scope>NUCLEOTIDE SEQUENCE [LARGE SCALE GENOMIC DNA]</scope>
    <source>
        <strain evidence="2 3">DSM 25217</strain>
    </source>
</reference>
<dbReference type="GO" id="GO:0032259">
    <property type="term" value="P:methylation"/>
    <property type="evidence" value="ECO:0007669"/>
    <property type="project" value="UniProtKB-KW"/>
</dbReference>
<dbReference type="GO" id="GO:0008168">
    <property type="term" value="F:methyltransferase activity"/>
    <property type="evidence" value="ECO:0007669"/>
    <property type="project" value="UniProtKB-KW"/>
</dbReference>
<evidence type="ECO:0000313" key="2">
    <source>
        <dbReference type="EMBL" id="RMB07809.1"/>
    </source>
</evidence>
<keyword evidence="2" id="KW-0489">Methyltransferase</keyword>
<protein>
    <submittedName>
        <fullName evidence="2">Putative methyltransferase</fullName>
    </submittedName>
</protein>
<dbReference type="PIRSF" id="PIRSF031679">
    <property type="entry name" value="Mtase_Alr7345_prd"/>
    <property type="match status" value="1"/>
</dbReference>
<comment type="caution">
    <text evidence="2">The sequence shown here is derived from an EMBL/GenBank/DDBJ whole genome shotgun (WGS) entry which is preliminary data.</text>
</comment>
<feature type="signal peptide" evidence="1">
    <location>
        <begin position="1"/>
        <end position="22"/>
    </location>
</feature>
<dbReference type="Gene3D" id="3.40.50.150">
    <property type="entry name" value="Vaccinia Virus protein VP39"/>
    <property type="match status" value="1"/>
</dbReference>
<accession>A0A3M0CL66</accession>
<gene>
    <name evidence="2" type="ORF">BXY39_1900</name>
</gene>
<dbReference type="InterPro" id="IPR016980">
    <property type="entry name" value="S-AdoMet-dep_MeTrfase_Alr7345"/>
</dbReference>
<evidence type="ECO:0000256" key="1">
    <source>
        <dbReference type="SAM" id="SignalP"/>
    </source>
</evidence>
<feature type="chain" id="PRO_5017926292" evidence="1">
    <location>
        <begin position="23"/>
        <end position="276"/>
    </location>
</feature>
<dbReference type="SUPFAM" id="SSF53335">
    <property type="entry name" value="S-adenosyl-L-methionine-dependent methyltransferases"/>
    <property type="match status" value="1"/>
</dbReference>
<dbReference type="Proteomes" id="UP000271227">
    <property type="component" value="Unassembled WGS sequence"/>
</dbReference>
<proteinExistence type="predicted"/>
<dbReference type="InterPro" id="IPR029063">
    <property type="entry name" value="SAM-dependent_MTases_sf"/>
</dbReference>
<dbReference type="InParanoid" id="A0A3M0CL66"/>
<keyword evidence="2" id="KW-0808">Transferase</keyword>
<sequence>MRGLLKTVTALLVLIAAPAAMADTLDTVLAARPDADKARDQYRHPKETLTFFGITPGMTVIDVLPGDWYGRILAPYLGADGTYIGSAYPNERYKRIFGAERYESRRERIESFETRFPDSVAGYADTPPATATFRTWNAPEDMHGTVDAYLIIRALHHMNRYGPADMDAAAAEAFKLVKPGGIVGIVQHRAPEGAGDDWAIGSKGYLKQSRVVAAFTGAGFVLEASSDINANPKDQPGEGDFVWRLPPSLAKGETDRAAYQAIGESDRMTLKFRKPS</sequence>
<keyword evidence="1" id="KW-0732">Signal</keyword>
<dbReference type="AlphaFoldDB" id="A0A3M0CL66"/>
<name>A0A3M0CL66_9PROT</name>
<keyword evidence="3" id="KW-1185">Reference proteome</keyword>
<dbReference type="EMBL" id="REFR01000011">
    <property type="protein sequence ID" value="RMB07809.1"/>
    <property type="molecule type" value="Genomic_DNA"/>
</dbReference>